<evidence type="ECO:0000313" key="2">
    <source>
        <dbReference type="EMBL" id="JAD60038.1"/>
    </source>
</evidence>
<dbReference type="InterPro" id="IPR052929">
    <property type="entry name" value="RNase_H-like_EbsB-rel"/>
</dbReference>
<dbReference type="InterPro" id="IPR044730">
    <property type="entry name" value="RNase_H-like_dom_plant"/>
</dbReference>
<name>A0A0A9BCZ9_ARUDO</name>
<reference evidence="2" key="2">
    <citation type="journal article" date="2015" name="Data Brief">
        <title>Shoot transcriptome of the giant reed, Arundo donax.</title>
        <authorList>
            <person name="Barrero R.A."/>
            <person name="Guerrero F.D."/>
            <person name="Moolhuijzen P."/>
            <person name="Goolsby J.A."/>
            <person name="Tidwell J."/>
            <person name="Bellgard S.E."/>
            <person name="Bellgard M.I."/>
        </authorList>
    </citation>
    <scope>NUCLEOTIDE SEQUENCE</scope>
    <source>
        <tissue evidence="2">Shoot tissue taken approximately 20 cm above the soil surface</tissue>
    </source>
</reference>
<dbReference type="PANTHER" id="PTHR47074:SF47">
    <property type="entry name" value="RNASE H TYPE-1 DOMAIN-CONTAINING PROTEIN"/>
    <property type="match status" value="1"/>
</dbReference>
<evidence type="ECO:0000259" key="1">
    <source>
        <dbReference type="Pfam" id="PF13456"/>
    </source>
</evidence>
<proteinExistence type="predicted"/>
<dbReference type="InterPro" id="IPR012337">
    <property type="entry name" value="RNaseH-like_sf"/>
</dbReference>
<dbReference type="PANTHER" id="PTHR47074">
    <property type="entry name" value="BNAC02G40300D PROTEIN"/>
    <property type="match status" value="1"/>
</dbReference>
<feature type="domain" description="RNase H type-1" evidence="1">
    <location>
        <begin position="74"/>
        <end position="190"/>
    </location>
</feature>
<dbReference type="SUPFAM" id="SSF53098">
    <property type="entry name" value="Ribonuclease H-like"/>
    <property type="match status" value="1"/>
</dbReference>
<dbReference type="AlphaFoldDB" id="A0A0A9BCZ9"/>
<dbReference type="CDD" id="cd06222">
    <property type="entry name" value="RNase_H_like"/>
    <property type="match status" value="1"/>
</dbReference>
<dbReference type="EMBL" id="GBRH01237857">
    <property type="protein sequence ID" value="JAD60038.1"/>
    <property type="molecule type" value="Transcribed_RNA"/>
</dbReference>
<dbReference type="InterPro" id="IPR036397">
    <property type="entry name" value="RNaseH_sf"/>
</dbReference>
<dbReference type="GO" id="GO:0003676">
    <property type="term" value="F:nucleic acid binding"/>
    <property type="evidence" value="ECO:0007669"/>
    <property type="project" value="InterPro"/>
</dbReference>
<dbReference type="InterPro" id="IPR002156">
    <property type="entry name" value="RNaseH_domain"/>
</dbReference>
<dbReference type="Pfam" id="PF13456">
    <property type="entry name" value="RVT_3"/>
    <property type="match status" value="1"/>
</dbReference>
<organism evidence="2">
    <name type="scientific">Arundo donax</name>
    <name type="common">Giant reed</name>
    <name type="synonym">Donax arundinaceus</name>
    <dbReference type="NCBI Taxonomy" id="35708"/>
    <lineage>
        <taxon>Eukaryota</taxon>
        <taxon>Viridiplantae</taxon>
        <taxon>Streptophyta</taxon>
        <taxon>Embryophyta</taxon>
        <taxon>Tracheophyta</taxon>
        <taxon>Spermatophyta</taxon>
        <taxon>Magnoliopsida</taxon>
        <taxon>Liliopsida</taxon>
        <taxon>Poales</taxon>
        <taxon>Poaceae</taxon>
        <taxon>PACMAD clade</taxon>
        <taxon>Arundinoideae</taxon>
        <taxon>Arundineae</taxon>
        <taxon>Arundo</taxon>
    </lineage>
</organism>
<protein>
    <recommendedName>
        <fullName evidence="1">RNase H type-1 domain-containing protein</fullName>
    </recommendedName>
</protein>
<accession>A0A0A9BCZ9</accession>
<dbReference type="GO" id="GO:0004523">
    <property type="term" value="F:RNA-DNA hybrid ribonuclease activity"/>
    <property type="evidence" value="ECO:0007669"/>
    <property type="project" value="InterPro"/>
</dbReference>
<reference evidence="2" key="1">
    <citation type="submission" date="2014-09" db="EMBL/GenBank/DDBJ databases">
        <authorList>
            <person name="Magalhaes I.L.F."/>
            <person name="Oliveira U."/>
            <person name="Santos F.R."/>
            <person name="Vidigal T.H.D.A."/>
            <person name="Brescovit A.D."/>
            <person name="Santos A.J."/>
        </authorList>
    </citation>
    <scope>NUCLEOTIDE SEQUENCE</scope>
    <source>
        <tissue evidence="2">Shoot tissue taken approximately 20 cm above the soil surface</tissue>
    </source>
</reference>
<sequence>MLSQVGLKELIATTIWYVWWERRQATHGENVQHPQRSVEAIAALVVNYAKARKPNSGIERTSWSKPHEGYVKLNVDAAFSIDKGSGAIIRDDQGMFLASSCRGVEYVTDAQTAEDLALRDGLILAGQIGCMKIMVESDCMEVVEIMREGGDTRNVTAAIYEDCTFLCRGFSHVSFNHCPREANKVDHVLACNS</sequence>
<dbReference type="Gene3D" id="3.30.420.10">
    <property type="entry name" value="Ribonuclease H-like superfamily/Ribonuclease H"/>
    <property type="match status" value="1"/>
</dbReference>